<dbReference type="OrthoDB" id="5082913at2759"/>
<feature type="region of interest" description="Disordered" evidence="2">
    <location>
        <begin position="1"/>
        <end position="148"/>
    </location>
</feature>
<dbReference type="Proteomes" id="UP000288168">
    <property type="component" value="Unassembled WGS sequence"/>
</dbReference>
<name>A0A428PNH1_9HYPO</name>
<sequence length="792" mass="88477">MAGVYRRPDNNDRRRSSDYYDRRDDRERTSRDVDYRDRTSDRFHRSPPEPSSRRGSYERDESTRSRDRDRDRDRDSERDPKTAHEYSVVSPVERSLSRNSSNAFDHGQYTLIPGQGNGQAMANSRLTGSRTPSSAAGGTSGHRTHTSDAKPLAELLTESVHHRMQLHRVETRLKQVKTDLDRAPSRPADFASVDEVLRKEVQSIETSRAKYKQQTERADHRLQSALDAYLKKGQAASPNSQPGAQSPQVGSFPGLDARLMELQRSTSTLFNTQLSTEIGKVKESIKTQNETSGSEVRDLKKNLDEEKRKNQVLEERLDRLERKLEGINTGQGIRITAIDEKFEKRISSDEEALQKLRELTENQFRQLADLGPSASATVAKADISDQVKAAVTEQDGKISALQGQVEPILESIKQLEAKSESQSSQYFTTKDANEVVAKVEKLKQMLEDQATAAGEYQQKQNSLVEDVSSLQSTIKEQGGKQESLDAIASSQGSTIKEQGEKQESLATDVASLRTITSEWPSEELRQLLAELPPAKDLRKLVEDPPMPKDLKRLIEEMPPVEDLRKLVAEVPKIRESQTRASPGSSATPGAEDKILQILETKVNRVEGILKKAFFEKLKELANGFGQVIDGERSRVEGLEAGIKKLDERVSTLEQAMGSGEPSESSKRGVEELSGRLDKKYQEQAAEINAIRANIAGLGRELETVRGTSKGGLDDVQMQLTHLSDWANNLSTKNWYREVVQQIQAHVPTHVHGQLENISSRVEAIEKRINDPEGSNKKRKVTNGSPVVINGNH</sequence>
<proteinExistence type="predicted"/>
<keyword evidence="1" id="KW-0175">Coiled coil</keyword>
<feature type="region of interest" description="Disordered" evidence="2">
    <location>
        <begin position="474"/>
        <end position="505"/>
    </location>
</feature>
<dbReference type="STRING" id="1325734.A0A428PNH1"/>
<dbReference type="GO" id="GO:0000722">
    <property type="term" value="P:telomere maintenance via recombination"/>
    <property type="evidence" value="ECO:0007669"/>
    <property type="project" value="TreeGrafter"/>
</dbReference>
<feature type="coiled-coil region" evidence="1">
    <location>
        <begin position="289"/>
        <end position="330"/>
    </location>
</feature>
<accession>A0A428PNH1</accession>
<dbReference type="PANTHER" id="PTHR18867">
    <property type="entry name" value="RAD50"/>
    <property type="match status" value="1"/>
</dbReference>
<reference evidence="3 4" key="1">
    <citation type="submission" date="2017-06" db="EMBL/GenBank/DDBJ databases">
        <title>Comparative genomic analysis of Ambrosia Fusariam Clade fungi.</title>
        <authorList>
            <person name="Stajich J.E."/>
            <person name="Carrillo J."/>
            <person name="Kijimoto T."/>
            <person name="Eskalen A."/>
            <person name="O'Donnell K."/>
            <person name="Kasson M."/>
        </authorList>
    </citation>
    <scope>NUCLEOTIDE SEQUENCE [LARGE SCALE GENOMIC DNA]</scope>
    <source>
        <strain evidence="3 4">NRRL62584</strain>
    </source>
</reference>
<dbReference type="AlphaFoldDB" id="A0A428PNH1"/>
<dbReference type="GO" id="GO:0006302">
    <property type="term" value="P:double-strand break repair"/>
    <property type="evidence" value="ECO:0007669"/>
    <property type="project" value="TreeGrafter"/>
</dbReference>
<dbReference type="GO" id="GO:0003691">
    <property type="term" value="F:double-stranded telomeric DNA binding"/>
    <property type="evidence" value="ECO:0007669"/>
    <property type="project" value="TreeGrafter"/>
</dbReference>
<feature type="region of interest" description="Disordered" evidence="2">
    <location>
        <begin position="653"/>
        <end position="672"/>
    </location>
</feature>
<feature type="region of interest" description="Disordered" evidence="2">
    <location>
        <begin position="233"/>
        <end position="253"/>
    </location>
</feature>
<dbReference type="EMBL" id="NKCI01000110">
    <property type="protein sequence ID" value="RSL54513.1"/>
    <property type="molecule type" value="Genomic_DNA"/>
</dbReference>
<organism evidence="3 4">
    <name type="scientific">Fusarium duplospermum</name>
    <dbReference type="NCBI Taxonomy" id="1325734"/>
    <lineage>
        <taxon>Eukaryota</taxon>
        <taxon>Fungi</taxon>
        <taxon>Dikarya</taxon>
        <taxon>Ascomycota</taxon>
        <taxon>Pezizomycotina</taxon>
        <taxon>Sordariomycetes</taxon>
        <taxon>Hypocreomycetidae</taxon>
        <taxon>Hypocreales</taxon>
        <taxon>Nectriaceae</taxon>
        <taxon>Fusarium</taxon>
        <taxon>Fusarium solani species complex</taxon>
    </lineage>
</organism>
<dbReference type="GO" id="GO:0043047">
    <property type="term" value="F:single-stranded telomeric DNA binding"/>
    <property type="evidence" value="ECO:0007669"/>
    <property type="project" value="TreeGrafter"/>
</dbReference>
<feature type="compositionally biased region" description="Polar residues" evidence="2">
    <location>
        <begin position="236"/>
        <end position="249"/>
    </location>
</feature>
<dbReference type="PANTHER" id="PTHR18867:SF12">
    <property type="entry name" value="DNA REPAIR PROTEIN RAD50"/>
    <property type="match status" value="1"/>
</dbReference>
<comment type="caution">
    <text evidence="3">The sequence shown here is derived from an EMBL/GenBank/DDBJ whole genome shotgun (WGS) entry which is preliminary data.</text>
</comment>
<dbReference type="GO" id="GO:0070192">
    <property type="term" value="P:chromosome organization involved in meiotic cell cycle"/>
    <property type="evidence" value="ECO:0007669"/>
    <property type="project" value="TreeGrafter"/>
</dbReference>
<dbReference type="GO" id="GO:0000794">
    <property type="term" value="C:condensed nuclear chromosome"/>
    <property type="evidence" value="ECO:0007669"/>
    <property type="project" value="TreeGrafter"/>
</dbReference>
<evidence type="ECO:0000313" key="4">
    <source>
        <dbReference type="Proteomes" id="UP000288168"/>
    </source>
</evidence>
<feature type="region of interest" description="Disordered" evidence="2">
    <location>
        <begin position="770"/>
        <end position="792"/>
    </location>
</feature>
<gene>
    <name evidence="3" type="ORF">CEP54_009818</name>
</gene>
<keyword evidence="4" id="KW-1185">Reference proteome</keyword>
<dbReference type="GO" id="GO:0030870">
    <property type="term" value="C:Mre11 complex"/>
    <property type="evidence" value="ECO:0007669"/>
    <property type="project" value="TreeGrafter"/>
</dbReference>
<dbReference type="GO" id="GO:0007004">
    <property type="term" value="P:telomere maintenance via telomerase"/>
    <property type="evidence" value="ECO:0007669"/>
    <property type="project" value="TreeGrafter"/>
</dbReference>
<evidence type="ECO:0000256" key="2">
    <source>
        <dbReference type="SAM" id="MobiDB-lite"/>
    </source>
</evidence>
<feature type="coiled-coil region" evidence="1">
    <location>
        <begin position="429"/>
        <end position="459"/>
    </location>
</feature>
<feature type="compositionally biased region" description="Basic and acidic residues" evidence="2">
    <location>
        <begin position="663"/>
        <end position="672"/>
    </location>
</feature>
<evidence type="ECO:0000313" key="3">
    <source>
        <dbReference type="EMBL" id="RSL54513.1"/>
    </source>
</evidence>
<feature type="compositionally biased region" description="Polar residues" evidence="2">
    <location>
        <begin position="118"/>
        <end position="137"/>
    </location>
</feature>
<protein>
    <submittedName>
        <fullName evidence="3">Uncharacterized protein</fullName>
    </submittedName>
</protein>
<evidence type="ECO:0000256" key="1">
    <source>
        <dbReference type="SAM" id="Coils"/>
    </source>
</evidence>
<dbReference type="GO" id="GO:0051880">
    <property type="term" value="F:G-quadruplex DNA binding"/>
    <property type="evidence" value="ECO:0007669"/>
    <property type="project" value="TreeGrafter"/>
</dbReference>
<feature type="compositionally biased region" description="Basic and acidic residues" evidence="2">
    <location>
        <begin position="1"/>
        <end position="84"/>
    </location>
</feature>